<keyword evidence="2" id="KW-0812">Transmembrane</keyword>
<proteinExistence type="predicted"/>
<comment type="caution">
    <text evidence="3">The sequence shown here is derived from an EMBL/GenBank/DDBJ whole genome shotgun (WGS) entry which is preliminary data.</text>
</comment>
<feature type="region of interest" description="Disordered" evidence="1">
    <location>
        <begin position="21"/>
        <end position="44"/>
    </location>
</feature>
<protein>
    <submittedName>
        <fullName evidence="3">Uncharacterized protein</fullName>
    </submittedName>
</protein>
<evidence type="ECO:0000313" key="4">
    <source>
        <dbReference type="Proteomes" id="UP001388673"/>
    </source>
</evidence>
<dbReference type="RefSeq" id="XP_066805489.1">
    <property type="nucleotide sequence ID" value="XM_066944288.1"/>
</dbReference>
<feature type="transmembrane region" description="Helical" evidence="2">
    <location>
        <begin position="174"/>
        <end position="196"/>
    </location>
</feature>
<keyword evidence="2" id="KW-1133">Transmembrane helix</keyword>
<gene>
    <name evidence="3" type="ORF">IAR55_001161</name>
</gene>
<name>A0AAW0Z506_9TREE</name>
<dbReference type="GeneID" id="92178420"/>
<keyword evidence="2" id="KW-0472">Membrane</keyword>
<keyword evidence="4" id="KW-1185">Reference proteome</keyword>
<dbReference type="Proteomes" id="UP001388673">
    <property type="component" value="Unassembled WGS sequence"/>
</dbReference>
<dbReference type="KEGG" id="kne:92178420"/>
<sequence length="200" mass="22275">MSLLPQYRKDMTDSESVPLFMDEHDEHDPSPAYPPRLGADGPSDGSHNVTYTFVPRWPVLGEQQDALGVLGRTKEETISRVQRGFPQLADYPPNRIEFLVPVPPLAGAEDTTFTNNNTLNNNNNNDRWGRVMDEAWPGFQASPPTRLRVQVVDGPGDLEGRKAIERRKALRNNLIVIACIFSPIWLIGGGSSILWLCGII</sequence>
<dbReference type="EMBL" id="JBCAWK010000002">
    <property type="protein sequence ID" value="KAK8866010.1"/>
    <property type="molecule type" value="Genomic_DNA"/>
</dbReference>
<reference evidence="3 4" key="1">
    <citation type="journal article" date="2024" name="bioRxiv">
        <title>Comparative genomics of Cryptococcus and Kwoniella reveals pathogenesis evolution and contrasting karyotype dynamics via intercentromeric recombination or chromosome fusion.</title>
        <authorList>
            <person name="Coelho M.A."/>
            <person name="David-Palma M."/>
            <person name="Shea T."/>
            <person name="Bowers K."/>
            <person name="McGinley-Smith S."/>
            <person name="Mohammad A.W."/>
            <person name="Gnirke A."/>
            <person name="Yurkov A.M."/>
            <person name="Nowrousian M."/>
            <person name="Sun S."/>
            <person name="Cuomo C.A."/>
            <person name="Heitman J."/>
        </authorList>
    </citation>
    <scope>NUCLEOTIDE SEQUENCE [LARGE SCALE GENOMIC DNA]</scope>
    <source>
        <strain evidence="3 4">CBS 13917</strain>
    </source>
</reference>
<organism evidence="3 4">
    <name type="scientific">Kwoniella newhampshirensis</name>
    <dbReference type="NCBI Taxonomy" id="1651941"/>
    <lineage>
        <taxon>Eukaryota</taxon>
        <taxon>Fungi</taxon>
        <taxon>Dikarya</taxon>
        <taxon>Basidiomycota</taxon>
        <taxon>Agaricomycotina</taxon>
        <taxon>Tremellomycetes</taxon>
        <taxon>Tremellales</taxon>
        <taxon>Cryptococcaceae</taxon>
        <taxon>Kwoniella</taxon>
    </lineage>
</organism>
<evidence type="ECO:0000256" key="1">
    <source>
        <dbReference type="SAM" id="MobiDB-lite"/>
    </source>
</evidence>
<dbReference type="AlphaFoldDB" id="A0AAW0Z506"/>
<accession>A0AAW0Z506</accession>
<evidence type="ECO:0000313" key="3">
    <source>
        <dbReference type="EMBL" id="KAK8866010.1"/>
    </source>
</evidence>
<evidence type="ECO:0000256" key="2">
    <source>
        <dbReference type="SAM" id="Phobius"/>
    </source>
</evidence>